<reference evidence="2" key="1">
    <citation type="journal article" date="2019" name="Int. J. Syst. Evol. Microbiol.">
        <title>The Global Catalogue of Microorganisms (GCM) 10K type strain sequencing project: providing services to taxonomists for standard genome sequencing and annotation.</title>
        <authorList>
            <consortium name="The Broad Institute Genomics Platform"/>
            <consortium name="The Broad Institute Genome Sequencing Center for Infectious Disease"/>
            <person name="Wu L."/>
            <person name="Ma J."/>
        </authorList>
    </citation>
    <scope>NUCLEOTIDE SEQUENCE [LARGE SCALE GENOMIC DNA]</scope>
    <source>
        <strain evidence="2">CGMCC 1.3685</strain>
    </source>
</reference>
<comment type="caution">
    <text evidence="1">The sequence shown here is derived from an EMBL/GenBank/DDBJ whole genome shotgun (WGS) entry which is preliminary data.</text>
</comment>
<sequence>MNTTVKDTFTVGEDILVYVPNEGWLNGRITEPVDGSGMYGIHGPAEGRQSHPRKVHNSSLLKSPGIPLCEGMNVEAYVTAGPYILDAGWYAGEIVETSVRAIKVNIVVSDGSAHVFIFPPTSVRPSPKRVVRAPRRAVVPTVAKDHKYVAEDMDFRIVALEAAKELLASSNITDIMRLTHFILTGEDHDQVS</sequence>
<evidence type="ECO:0000313" key="1">
    <source>
        <dbReference type="EMBL" id="GGJ55937.1"/>
    </source>
</evidence>
<proteinExistence type="predicted"/>
<protein>
    <submittedName>
        <fullName evidence="1">Uncharacterized protein</fullName>
    </submittedName>
</protein>
<dbReference type="EMBL" id="BMKX01000002">
    <property type="protein sequence ID" value="GGJ55937.1"/>
    <property type="molecule type" value="Genomic_DNA"/>
</dbReference>
<dbReference type="Proteomes" id="UP000606115">
    <property type="component" value="Unassembled WGS sequence"/>
</dbReference>
<dbReference type="RefSeq" id="WP_188684599.1">
    <property type="nucleotide sequence ID" value="NZ_BMKX01000002.1"/>
</dbReference>
<evidence type="ECO:0000313" key="2">
    <source>
        <dbReference type="Proteomes" id="UP000606115"/>
    </source>
</evidence>
<gene>
    <name evidence="1" type="ORF">GCM10007173_13490</name>
</gene>
<accession>A0ABQ2DH14</accession>
<organism evidence="1 2">
    <name type="scientific">Glutamicibacter ardleyensis</name>
    <dbReference type="NCBI Taxonomy" id="225894"/>
    <lineage>
        <taxon>Bacteria</taxon>
        <taxon>Bacillati</taxon>
        <taxon>Actinomycetota</taxon>
        <taxon>Actinomycetes</taxon>
        <taxon>Micrococcales</taxon>
        <taxon>Micrococcaceae</taxon>
        <taxon>Glutamicibacter</taxon>
    </lineage>
</organism>
<dbReference type="GeneID" id="303303727"/>
<keyword evidence="2" id="KW-1185">Reference proteome</keyword>
<name>A0ABQ2DH14_9MICC</name>